<keyword evidence="1" id="KW-0812">Transmembrane</keyword>
<dbReference type="Pfam" id="PF09933">
    <property type="entry name" value="DUF2165"/>
    <property type="match status" value="1"/>
</dbReference>
<gene>
    <name evidence="2" type="ORF">NNL39_04835</name>
</gene>
<keyword evidence="3" id="KW-1185">Reference proteome</keyword>
<name>A0ABY5FYN4_9MICO</name>
<proteinExistence type="predicted"/>
<feature type="transmembrane region" description="Helical" evidence="1">
    <location>
        <begin position="20"/>
        <end position="43"/>
    </location>
</feature>
<feature type="transmembrane region" description="Helical" evidence="1">
    <location>
        <begin position="169"/>
        <end position="186"/>
    </location>
</feature>
<reference evidence="2" key="1">
    <citation type="submission" date="2022-07" db="EMBL/GenBank/DDBJ databases">
        <title>Taxonomic analysis of Microcella humidisoli nov. sp., isolated from riverside soil.</title>
        <authorList>
            <person name="Molina K.M."/>
            <person name="Kim S.B."/>
        </authorList>
    </citation>
    <scope>NUCLEOTIDE SEQUENCE</scope>
    <source>
        <strain evidence="2">MMS21-STM10</strain>
    </source>
</reference>
<keyword evidence="1" id="KW-0472">Membrane</keyword>
<dbReference type="InterPro" id="IPR018681">
    <property type="entry name" value="DUF2165_transmembrane"/>
</dbReference>
<dbReference type="Proteomes" id="UP001060039">
    <property type="component" value="Chromosome"/>
</dbReference>
<evidence type="ECO:0000256" key="1">
    <source>
        <dbReference type="SAM" id="Phobius"/>
    </source>
</evidence>
<organism evidence="2 3">
    <name type="scientific">Microcella humidisoli</name>
    <dbReference type="NCBI Taxonomy" id="2963406"/>
    <lineage>
        <taxon>Bacteria</taxon>
        <taxon>Bacillati</taxon>
        <taxon>Actinomycetota</taxon>
        <taxon>Actinomycetes</taxon>
        <taxon>Micrococcales</taxon>
        <taxon>Microbacteriaceae</taxon>
        <taxon>Microcella</taxon>
    </lineage>
</organism>
<feature type="transmembrane region" description="Helical" evidence="1">
    <location>
        <begin position="128"/>
        <end position="149"/>
    </location>
</feature>
<accession>A0ABY5FYN4</accession>
<evidence type="ECO:0000313" key="2">
    <source>
        <dbReference type="EMBL" id="UTT63432.1"/>
    </source>
</evidence>
<dbReference type="RefSeq" id="WP_255160564.1">
    <property type="nucleotide sequence ID" value="NZ_CP101497.1"/>
</dbReference>
<dbReference type="EMBL" id="CP101497">
    <property type="protein sequence ID" value="UTT63432.1"/>
    <property type="molecule type" value="Genomic_DNA"/>
</dbReference>
<evidence type="ECO:0000313" key="3">
    <source>
        <dbReference type="Proteomes" id="UP001060039"/>
    </source>
</evidence>
<keyword evidence="1" id="KW-1133">Transmembrane helix</keyword>
<feature type="transmembrane region" description="Helical" evidence="1">
    <location>
        <begin position="94"/>
        <end position="116"/>
    </location>
</feature>
<protein>
    <submittedName>
        <fullName evidence="2">DUF2165 domain-containing protein</fullName>
    </submittedName>
</protein>
<sequence length="193" mass="20834">MTTPSTPATTGATTPWWQRLGSLSVAALVLVATNGLYMLLVAFGNITDYDTNYAFVERVLAMDTTNFGQGQDVNLDPDIMWRAIDNPVLANVGYIGLIIAEALAGIVLLIAVVAWVRAMRGSVSFAAARSLATLGLILVILVFFTAFITVGGEWFNMWRSVDWNGLDPALQNAVLAILTLVVVHMVRDETSAE</sequence>